<dbReference type="AlphaFoldDB" id="A0A9L0J1G2"/>
<name>A0A9L0J1G2_EQUAS</name>
<proteinExistence type="predicted"/>
<dbReference type="GeneTree" id="ENSGT00910000148226"/>
<evidence type="ECO:0000313" key="2">
    <source>
        <dbReference type="Proteomes" id="UP000694387"/>
    </source>
</evidence>
<gene>
    <name evidence="1" type="primary">CYTL1</name>
</gene>
<sequence length="136" mass="14850">CEGCTRKVQFWKSSFPFLEGCSIWYKKVLCRSAPRKDLRLVWLLEGWQRAFCPRVEGVSLWPSQQPISLPAGAVCEIPAQAVPGHTQLLCAGQAPGFRGLAPVLASGPGGCLEGQSTETVHHHELVLQERFGLPVG</sequence>
<reference evidence="1" key="3">
    <citation type="submission" date="2025-09" db="UniProtKB">
        <authorList>
            <consortium name="Ensembl"/>
        </authorList>
    </citation>
    <scope>IDENTIFICATION</scope>
</reference>
<organism evidence="1 2">
    <name type="scientific">Equus asinus</name>
    <name type="common">Donkey</name>
    <name type="synonym">Equus africanus asinus</name>
    <dbReference type="NCBI Taxonomy" id="9793"/>
    <lineage>
        <taxon>Eukaryota</taxon>
        <taxon>Metazoa</taxon>
        <taxon>Chordata</taxon>
        <taxon>Craniata</taxon>
        <taxon>Vertebrata</taxon>
        <taxon>Euteleostomi</taxon>
        <taxon>Mammalia</taxon>
        <taxon>Eutheria</taxon>
        <taxon>Laurasiatheria</taxon>
        <taxon>Perissodactyla</taxon>
        <taxon>Equidae</taxon>
        <taxon>Equus</taxon>
    </lineage>
</organism>
<keyword evidence="2" id="KW-1185">Reference proteome</keyword>
<reference evidence="1 2" key="1">
    <citation type="journal article" date="2020" name="Nat. Commun.">
        <title>Donkey genomes provide new insights into domestication and selection for coat color.</title>
        <authorList>
            <person name="Wang"/>
            <person name="C."/>
            <person name="Li"/>
            <person name="H."/>
            <person name="Guo"/>
            <person name="Y."/>
            <person name="Huang"/>
            <person name="J."/>
            <person name="Sun"/>
            <person name="Y."/>
            <person name="Min"/>
            <person name="J."/>
            <person name="Wang"/>
            <person name="J."/>
            <person name="Fang"/>
            <person name="X."/>
            <person name="Zhao"/>
            <person name="Z."/>
            <person name="Wang"/>
            <person name="S."/>
            <person name="Zhang"/>
            <person name="Y."/>
            <person name="Liu"/>
            <person name="Q."/>
            <person name="Jiang"/>
            <person name="Q."/>
            <person name="Wang"/>
            <person name="X."/>
            <person name="Guo"/>
            <person name="Y."/>
            <person name="Yang"/>
            <person name="C."/>
            <person name="Wang"/>
            <person name="Y."/>
            <person name="Tian"/>
            <person name="F."/>
            <person name="Zhuang"/>
            <person name="G."/>
            <person name="Fan"/>
            <person name="Y."/>
            <person name="Gao"/>
            <person name="Q."/>
            <person name="Li"/>
            <person name="Y."/>
            <person name="Ju"/>
            <person name="Z."/>
            <person name="Li"/>
            <person name="J."/>
            <person name="Li"/>
            <person name="R."/>
            <person name="Hou"/>
            <person name="M."/>
            <person name="Yang"/>
            <person name="G."/>
            <person name="Liu"/>
            <person name="G."/>
            <person name="Liu"/>
            <person name="W."/>
            <person name="Guo"/>
            <person name="J."/>
            <person name="Pan"/>
            <person name="S."/>
            <person name="Fan"/>
            <person name="G."/>
            <person name="Zhang"/>
            <person name="W."/>
            <person name="Zhang"/>
            <person name="R."/>
            <person name="Yu"/>
            <person name="J."/>
            <person name="Zhang"/>
            <person name="X."/>
            <person name="Yin"/>
            <person name="Q."/>
            <person name="Ji"/>
            <person name="C."/>
            <person name="Jin"/>
            <person name="Y."/>
            <person name="Yue"/>
            <person name="G."/>
            <person name="Liu"/>
            <person name="M."/>
            <person name="Xu"/>
            <person name="J."/>
            <person name="Liu"/>
            <person name="S."/>
            <person name="Jordana"/>
            <person name="J."/>
            <person name="Noce"/>
            <person name="A."/>
            <person name="Amills"/>
            <person name="M."/>
            <person name="Wu"/>
            <person name="D.D."/>
            <person name="Li"/>
            <person name="S."/>
            <person name="Zhou"/>
            <person name="X. and Zhong"/>
            <person name="J."/>
        </authorList>
    </citation>
    <scope>NUCLEOTIDE SEQUENCE [LARGE SCALE GENOMIC DNA]</scope>
</reference>
<dbReference type="Proteomes" id="UP000694387">
    <property type="component" value="Chromosome 3"/>
</dbReference>
<evidence type="ECO:0000313" key="1">
    <source>
        <dbReference type="Ensembl" id="ENSEASP00005047086.1"/>
    </source>
</evidence>
<protein>
    <submittedName>
        <fullName evidence="1">Uncharacterized protein</fullName>
    </submittedName>
</protein>
<dbReference type="Ensembl" id="ENSEAST00005075252.1">
    <property type="protein sequence ID" value="ENSEASP00005047086.1"/>
    <property type="gene ID" value="ENSEASG00005037071.1"/>
</dbReference>
<reference evidence="1" key="2">
    <citation type="submission" date="2025-08" db="UniProtKB">
        <authorList>
            <consortium name="Ensembl"/>
        </authorList>
    </citation>
    <scope>IDENTIFICATION</scope>
</reference>
<accession>A0A9L0J1G2</accession>